<dbReference type="InterPro" id="IPR027417">
    <property type="entry name" value="P-loop_NTPase"/>
</dbReference>
<dbReference type="GO" id="GO:0000724">
    <property type="term" value="P:double-strand break repair via homologous recombination"/>
    <property type="evidence" value="ECO:0007669"/>
    <property type="project" value="TreeGrafter"/>
</dbReference>
<comment type="similarity">
    <text evidence="1">Belongs to the helicase family. RecQ subfamily.</text>
</comment>
<dbReference type="GO" id="GO:0009378">
    <property type="term" value="F:four-way junction helicase activity"/>
    <property type="evidence" value="ECO:0007669"/>
    <property type="project" value="TreeGrafter"/>
</dbReference>
<keyword evidence="8" id="KW-1185">Reference proteome</keyword>
<dbReference type="RefSeq" id="XP_008088944.1">
    <property type="nucleotide sequence ID" value="XM_008090753.1"/>
</dbReference>
<dbReference type="GO" id="GO:0005694">
    <property type="term" value="C:chromosome"/>
    <property type="evidence" value="ECO:0007669"/>
    <property type="project" value="TreeGrafter"/>
</dbReference>
<dbReference type="HOGENOM" id="CLU_2072956_0_0_1"/>
<dbReference type="GO" id="GO:0005737">
    <property type="term" value="C:cytoplasm"/>
    <property type="evidence" value="ECO:0007669"/>
    <property type="project" value="TreeGrafter"/>
</dbReference>
<evidence type="ECO:0000256" key="2">
    <source>
        <dbReference type="ARBA" id="ARBA00023125"/>
    </source>
</evidence>
<gene>
    <name evidence="7" type="ORF">GLRG_00068</name>
</gene>
<reference evidence="8" key="1">
    <citation type="journal article" date="2012" name="Nat. Genet.">
        <title>Lifestyle transitions in plant pathogenic Colletotrichum fungi deciphered by genome and transcriptome analyses.</title>
        <authorList>
            <person name="O'Connell R.J."/>
            <person name="Thon M.R."/>
            <person name="Hacquard S."/>
            <person name="Amyotte S.G."/>
            <person name="Kleemann J."/>
            <person name="Torres M.F."/>
            <person name="Damm U."/>
            <person name="Buiate E.A."/>
            <person name="Epstein L."/>
            <person name="Alkan N."/>
            <person name="Altmueller J."/>
            <person name="Alvarado-Balderrama L."/>
            <person name="Bauser C.A."/>
            <person name="Becker C."/>
            <person name="Birren B.W."/>
            <person name="Chen Z."/>
            <person name="Choi J."/>
            <person name="Crouch J.A."/>
            <person name="Duvick J.P."/>
            <person name="Farman M.A."/>
            <person name="Gan P."/>
            <person name="Heiman D."/>
            <person name="Henrissat B."/>
            <person name="Howard R.J."/>
            <person name="Kabbage M."/>
            <person name="Koch C."/>
            <person name="Kracher B."/>
            <person name="Kubo Y."/>
            <person name="Law A.D."/>
            <person name="Lebrun M.-H."/>
            <person name="Lee Y.-H."/>
            <person name="Miyara I."/>
            <person name="Moore N."/>
            <person name="Neumann U."/>
            <person name="Nordstroem K."/>
            <person name="Panaccione D.G."/>
            <person name="Panstruga R."/>
            <person name="Place M."/>
            <person name="Proctor R.H."/>
            <person name="Prusky D."/>
            <person name="Rech G."/>
            <person name="Reinhardt R."/>
            <person name="Rollins J.A."/>
            <person name="Rounsley S."/>
            <person name="Schardl C.L."/>
            <person name="Schwartz D.C."/>
            <person name="Shenoy N."/>
            <person name="Shirasu K."/>
            <person name="Sikhakolli U.R."/>
            <person name="Stueber K."/>
            <person name="Sukno S.A."/>
            <person name="Sweigard J.A."/>
            <person name="Takano Y."/>
            <person name="Takahara H."/>
            <person name="Trail F."/>
            <person name="van der Does H.C."/>
            <person name="Voll L.M."/>
            <person name="Will I."/>
            <person name="Young S."/>
            <person name="Zeng Q."/>
            <person name="Zhang J."/>
            <person name="Zhou S."/>
            <person name="Dickman M.B."/>
            <person name="Schulze-Lefert P."/>
            <person name="Ver Loren van Themaat E."/>
            <person name="Ma L.-J."/>
            <person name="Vaillancourt L.J."/>
        </authorList>
    </citation>
    <scope>NUCLEOTIDE SEQUENCE [LARGE SCALE GENOMIC DNA]</scope>
    <source>
        <strain evidence="8">M1.001 / M2 / FGSC 10212</strain>
    </source>
</reference>
<dbReference type="Gene3D" id="3.40.50.300">
    <property type="entry name" value="P-loop containing nucleotide triphosphate hydrolases"/>
    <property type="match status" value="1"/>
</dbReference>
<dbReference type="InterPro" id="IPR001650">
    <property type="entry name" value="Helicase_C-like"/>
</dbReference>
<dbReference type="GeneID" id="24405433"/>
<dbReference type="OrthoDB" id="2433045at2759"/>
<organism evidence="8">
    <name type="scientific">Colletotrichum graminicola (strain M1.001 / M2 / FGSC 10212)</name>
    <name type="common">Maize anthracnose fungus</name>
    <name type="synonym">Glomerella graminicola</name>
    <dbReference type="NCBI Taxonomy" id="645133"/>
    <lineage>
        <taxon>Eukaryota</taxon>
        <taxon>Fungi</taxon>
        <taxon>Dikarya</taxon>
        <taxon>Ascomycota</taxon>
        <taxon>Pezizomycotina</taxon>
        <taxon>Sordariomycetes</taxon>
        <taxon>Hypocreomycetidae</taxon>
        <taxon>Glomerellales</taxon>
        <taxon>Glomerellaceae</taxon>
        <taxon>Colletotrichum</taxon>
        <taxon>Colletotrichum graminicola species complex</taxon>
    </lineage>
</organism>
<dbReference type="PANTHER" id="PTHR13710">
    <property type="entry name" value="DNA HELICASE RECQ FAMILY MEMBER"/>
    <property type="match status" value="1"/>
</dbReference>
<dbReference type="GO" id="GO:0003677">
    <property type="term" value="F:DNA binding"/>
    <property type="evidence" value="ECO:0007669"/>
    <property type="project" value="UniProtKB-KW"/>
</dbReference>
<feature type="domain" description="Helicase C-terminal" evidence="6">
    <location>
        <begin position="1"/>
        <end position="118"/>
    </location>
</feature>
<dbReference type="SUPFAM" id="SSF52540">
    <property type="entry name" value="P-loop containing nucleoside triphosphate hydrolases"/>
    <property type="match status" value="1"/>
</dbReference>
<name>E3Q2U5_COLGM</name>
<evidence type="ECO:0000256" key="4">
    <source>
        <dbReference type="ARBA" id="ARBA00034617"/>
    </source>
</evidence>
<evidence type="ECO:0000259" key="6">
    <source>
        <dbReference type="PROSITE" id="PS51194"/>
    </source>
</evidence>
<dbReference type="EMBL" id="GG697331">
    <property type="protein sequence ID" value="EFQ24924.1"/>
    <property type="molecule type" value="Genomic_DNA"/>
</dbReference>
<evidence type="ECO:0000256" key="1">
    <source>
        <dbReference type="ARBA" id="ARBA00005446"/>
    </source>
</evidence>
<dbReference type="PROSITE" id="PS51194">
    <property type="entry name" value="HELICASE_CTER"/>
    <property type="match status" value="1"/>
</dbReference>
<evidence type="ECO:0000313" key="7">
    <source>
        <dbReference type="EMBL" id="EFQ24924.1"/>
    </source>
</evidence>
<dbReference type="GO" id="GO:0043138">
    <property type="term" value="F:3'-5' DNA helicase activity"/>
    <property type="evidence" value="ECO:0007669"/>
    <property type="project" value="UniProtKB-EC"/>
</dbReference>
<dbReference type="Pfam" id="PF00271">
    <property type="entry name" value="Helicase_C"/>
    <property type="match status" value="1"/>
</dbReference>
<keyword evidence="3" id="KW-0413">Isomerase</keyword>
<protein>
    <recommendedName>
        <fullName evidence="5">DNA 3'-5' helicase</fullName>
        <ecNumber evidence="5">5.6.2.4</ecNumber>
    </recommendedName>
</protein>
<dbReference type="VEuPathDB" id="FungiDB:GLRG_00068"/>
<dbReference type="EC" id="5.6.2.4" evidence="5"/>
<comment type="catalytic activity">
    <reaction evidence="4">
        <text>Couples ATP hydrolysis with the unwinding of duplex DNA by translocating in the 3'-5' direction.</text>
        <dbReference type="EC" id="5.6.2.4"/>
    </reaction>
</comment>
<sequence>MAERLASEEVGQVYHSKMSQEDKDKAVRSWLETDHIMFAASAFGTSLNYGQVSLMVYYSAPYNLINWVQMAGRARQDSSPAVAVIRYVARNNVLNKPLPRFLSAPCFRQFTDAYFNSV</sequence>
<evidence type="ECO:0000313" key="8">
    <source>
        <dbReference type="Proteomes" id="UP000008782"/>
    </source>
</evidence>
<dbReference type="SMART" id="SM00490">
    <property type="entry name" value="HELICc"/>
    <property type="match status" value="1"/>
</dbReference>
<dbReference type="AlphaFoldDB" id="E3Q2U5"/>
<evidence type="ECO:0000256" key="3">
    <source>
        <dbReference type="ARBA" id="ARBA00023235"/>
    </source>
</evidence>
<dbReference type="PANTHER" id="PTHR13710:SF105">
    <property type="entry name" value="ATP-DEPENDENT DNA HELICASE Q1"/>
    <property type="match status" value="1"/>
</dbReference>
<accession>E3Q2U5</accession>
<keyword evidence="2" id="KW-0238">DNA-binding</keyword>
<proteinExistence type="inferred from homology"/>
<evidence type="ECO:0000256" key="5">
    <source>
        <dbReference type="ARBA" id="ARBA00034808"/>
    </source>
</evidence>
<dbReference type="Proteomes" id="UP000008782">
    <property type="component" value="Unassembled WGS sequence"/>
</dbReference>